<reference evidence="3" key="1">
    <citation type="journal article" date="2020" name="Fungal Divers.">
        <title>Resolving the Mortierellaceae phylogeny through synthesis of multi-gene phylogenetics and phylogenomics.</title>
        <authorList>
            <person name="Vandepol N."/>
            <person name="Liber J."/>
            <person name="Desiro A."/>
            <person name="Na H."/>
            <person name="Kennedy M."/>
            <person name="Barry K."/>
            <person name="Grigoriev I.V."/>
            <person name="Miller A.N."/>
            <person name="O'Donnell K."/>
            <person name="Stajich J.E."/>
            <person name="Bonito G."/>
        </authorList>
    </citation>
    <scope>NUCLEOTIDE SEQUENCE</scope>
    <source>
        <strain evidence="3">BC1065</strain>
    </source>
</reference>
<evidence type="ECO:0000313" key="4">
    <source>
        <dbReference type="Proteomes" id="UP000807716"/>
    </source>
</evidence>
<keyword evidence="4" id="KW-1185">Reference proteome</keyword>
<dbReference type="EMBL" id="JAAAJB010001065">
    <property type="protein sequence ID" value="KAG0249147.1"/>
    <property type="molecule type" value="Genomic_DNA"/>
</dbReference>
<dbReference type="OrthoDB" id="2431047at2759"/>
<keyword evidence="1" id="KW-0732">Signal</keyword>
<organism evidence="3 4">
    <name type="scientific">Actinomortierella ambigua</name>
    <dbReference type="NCBI Taxonomy" id="1343610"/>
    <lineage>
        <taxon>Eukaryota</taxon>
        <taxon>Fungi</taxon>
        <taxon>Fungi incertae sedis</taxon>
        <taxon>Mucoromycota</taxon>
        <taxon>Mortierellomycotina</taxon>
        <taxon>Mortierellomycetes</taxon>
        <taxon>Mortierellales</taxon>
        <taxon>Mortierellaceae</taxon>
        <taxon>Actinomortierella</taxon>
    </lineage>
</organism>
<sequence>DLVLTQPNATSFLTAGSQIPITWTYTGTYPATISVELVDNSKQLFTGPLALFSNLVTTSGNVVWQTPKVGFVGDNFSIILVANSGGTAVMYAQGEKFSIKPDGTPGKTQ</sequence>
<proteinExistence type="predicted"/>
<accession>A0A9P6PP02</accession>
<dbReference type="AlphaFoldDB" id="A0A9P6PP02"/>
<gene>
    <name evidence="3" type="ORF">DFQ27_000329</name>
</gene>
<evidence type="ECO:0000259" key="2">
    <source>
        <dbReference type="Pfam" id="PF10342"/>
    </source>
</evidence>
<dbReference type="Proteomes" id="UP000807716">
    <property type="component" value="Unassembled WGS sequence"/>
</dbReference>
<evidence type="ECO:0000313" key="3">
    <source>
        <dbReference type="EMBL" id="KAG0249147.1"/>
    </source>
</evidence>
<protein>
    <recommendedName>
        <fullName evidence="2">Yeast cell wall synthesis Kre9/Knh1-like N-terminal domain-containing protein</fullName>
    </recommendedName>
</protein>
<dbReference type="InterPro" id="IPR018466">
    <property type="entry name" value="Kre9/Knh1-like_N"/>
</dbReference>
<feature type="non-terminal residue" evidence="3">
    <location>
        <position position="1"/>
    </location>
</feature>
<name>A0A9P6PP02_9FUNG</name>
<dbReference type="Pfam" id="PF10342">
    <property type="entry name" value="Kre9_KNH"/>
    <property type="match status" value="1"/>
</dbReference>
<comment type="caution">
    <text evidence="3">The sequence shown here is derived from an EMBL/GenBank/DDBJ whole genome shotgun (WGS) entry which is preliminary data.</text>
</comment>
<feature type="domain" description="Yeast cell wall synthesis Kre9/Knh1-like N-terminal" evidence="2">
    <location>
        <begin position="6"/>
        <end position="99"/>
    </location>
</feature>
<evidence type="ECO:0000256" key="1">
    <source>
        <dbReference type="ARBA" id="ARBA00022729"/>
    </source>
</evidence>